<feature type="transmembrane region" description="Helical" evidence="2">
    <location>
        <begin position="381"/>
        <end position="406"/>
    </location>
</feature>
<dbReference type="PATRIC" id="fig|883161.3.peg.2001"/>
<feature type="transmembrane region" description="Helical" evidence="2">
    <location>
        <begin position="82"/>
        <end position="101"/>
    </location>
</feature>
<dbReference type="AlphaFoldDB" id="S2VZY5"/>
<dbReference type="InterPro" id="IPR046264">
    <property type="entry name" value="DUF6297"/>
</dbReference>
<dbReference type="STRING" id="883161.HMPREF9306_02012"/>
<keyword evidence="4" id="KW-1185">Reference proteome</keyword>
<evidence type="ECO:0000313" key="3">
    <source>
        <dbReference type="EMBL" id="EPD32441.1"/>
    </source>
</evidence>
<feature type="transmembrane region" description="Helical" evidence="2">
    <location>
        <begin position="427"/>
        <end position="446"/>
    </location>
</feature>
<sequence length="594" mass="63145">MSKRRRRRPQAKPAKQPAIVQPSAAEIEAARAAAIAEYEPGNFEDVEDYEVGVADERSLMLLMRDWRKGRATRSIWDAITNGYNVVFAVLVIGAMLVGGIMEAQNTAAGCTTTGCNTAKSLVPWLLVCAMTLLAISLSKIFGPVVASAAEGSWLLDAPIRRSRILRKRLVGVLALSFFAAGALTLLICVLLGLSLLSAAIWGVAAGLGATAATAFAASQQGRDSAILFSLVQGLLGAVSTVVLLAVIAVSVGWIAMPLDPETSLSSSYAMLGVAAVVLVIFAVIAFSRLNRLRRARLVSGGDLLSGMQGAAFALDFSLMRDILVERKYLARGHVKPKRGKGIGTHAVVWRDTQRLLRNPINLIVLLVSAVIPYATEALGMGVFGVLISALMMLFVMIPFFDSLRVLTRTKGLARAFPIGDSELRSSATVVPAVLAFGWAVMVTPAFLLSAETVSAQSIAHSFLLALITAGTGYVAAIRWVSARPPDYSAPMLATGMGALPTGMIVNLLRGFDIVAVTVLPLVFGLSPWISVVILVIAYFIARSGGMNTQEMMERQAEAKKELEEAKANSTAERKVISRSGCKPGTPRGYTIGEK</sequence>
<evidence type="ECO:0000256" key="1">
    <source>
        <dbReference type="SAM" id="MobiDB-lite"/>
    </source>
</evidence>
<feature type="region of interest" description="Disordered" evidence="1">
    <location>
        <begin position="1"/>
        <end position="20"/>
    </location>
</feature>
<dbReference type="RefSeq" id="WP_016456816.1">
    <property type="nucleotide sequence ID" value="NZ_KE150269.1"/>
</dbReference>
<dbReference type="HOGENOM" id="CLU_485559_0_0_11"/>
<keyword evidence="2" id="KW-1133">Transmembrane helix</keyword>
<evidence type="ECO:0000313" key="4">
    <source>
        <dbReference type="Proteomes" id="UP000014417"/>
    </source>
</evidence>
<feature type="compositionally biased region" description="Basic and acidic residues" evidence="1">
    <location>
        <begin position="555"/>
        <end position="575"/>
    </location>
</feature>
<feature type="transmembrane region" description="Helical" evidence="2">
    <location>
        <begin position="230"/>
        <end position="256"/>
    </location>
</feature>
<dbReference type="OrthoDB" id="3725302at2"/>
<dbReference type="Pfam" id="PF19814">
    <property type="entry name" value="DUF6297"/>
    <property type="match status" value="1"/>
</dbReference>
<feature type="transmembrane region" description="Helical" evidence="2">
    <location>
        <begin position="169"/>
        <end position="193"/>
    </location>
</feature>
<feature type="compositionally biased region" description="Low complexity" evidence="1">
    <location>
        <begin position="11"/>
        <end position="20"/>
    </location>
</feature>
<keyword evidence="2" id="KW-0812">Transmembrane</keyword>
<feature type="transmembrane region" description="Helical" evidence="2">
    <location>
        <begin position="489"/>
        <end position="508"/>
    </location>
</feature>
<feature type="transmembrane region" description="Helical" evidence="2">
    <location>
        <begin position="458"/>
        <end position="477"/>
    </location>
</feature>
<protein>
    <submittedName>
        <fullName evidence="3">Uncharacterized protein</fullName>
    </submittedName>
</protein>
<dbReference type="EMBL" id="AGZR01000009">
    <property type="protein sequence ID" value="EPD32441.1"/>
    <property type="molecule type" value="Genomic_DNA"/>
</dbReference>
<organism evidence="3 4">
    <name type="scientific">Propionimicrobium lymphophilum ACS-093-V-SCH5</name>
    <dbReference type="NCBI Taxonomy" id="883161"/>
    <lineage>
        <taxon>Bacteria</taxon>
        <taxon>Bacillati</taxon>
        <taxon>Actinomycetota</taxon>
        <taxon>Actinomycetes</taxon>
        <taxon>Propionibacteriales</taxon>
        <taxon>Propionibacteriaceae</taxon>
        <taxon>Propionimicrobium</taxon>
    </lineage>
</organism>
<reference evidence="3 4" key="1">
    <citation type="submission" date="2013-04" db="EMBL/GenBank/DDBJ databases">
        <title>The Genome Sequence of Propionimicrobium lymphophilum ACS-093-V-SCH5.</title>
        <authorList>
            <consortium name="The Broad Institute Genomics Platform"/>
            <person name="Earl A."/>
            <person name="Ward D."/>
            <person name="Feldgarden M."/>
            <person name="Gevers D."/>
            <person name="Saerens B."/>
            <person name="Vaneechoutte M."/>
            <person name="Walker B."/>
            <person name="Young S."/>
            <person name="Zeng Q."/>
            <person name="Gargeya S."/>
            <person name="Fitzgerald M."/>
            <person name="Haas B."/>
            <person name="Abouelleil A."/>
            <person name="Allen A.W."/>
            <person name="Alvarado L."/>
            <person name="Arachchi H.M."/>
            <person name="Berlin A.M."/>
            <person name="Chapman S.B."/>
            <person name="Gainer-Dewar J."/>
            <person name="Goldberg J."/>
            <person name="Griggs A."/>
            <person name="Gujja S."/>
            <person name="Hansen M."/>
            <person name="Howarth C."/>
            <person name="Imamovic A."/>
            <person name="Ireland A."/>
            <person name="Larimer J."/>
            <person name="McCowan C."/>
            <person name="Murphy C."/>
            <person name="Pearson M."/>
            <person name="Poon T.W."/>
            <person name="Priest M."/>
            <person name="Roberts A."/>
            <person name="Saif S."/>
            <person name="Shea T."/>
            <person name="Sisk P."/>
            <person name="Sykes S."/>
            <person name="Wortman J."/>
            <person name="Nusbaum C."/>
            <person name="Birren B."/>
        </authorList>
    </citation>
    <scope>NUCLEOTIDE SEQUENCE [LARGE SCALE GENOMIC DNA]</scope>
    <source>
        <strain evidence="3 4">ACS-093-V-SCH5</strain>
    </source>
</reference>
<dbReference type="Proteomes" id="UP000014417">
    <property type="component" value="Unassembled WGS sequence"/>
</dbReference>
<keyword evidence="2" id="KW-0472">Membrane</keyword>
<gene>
    <name evidence="3" type="ORF">HMPREF9306_02012</name>
</gene>
<feature type="compositionally biased region" description="Basic residues" evidence="1">
    <location>
        <begin position="1"/>
        <end position="10"/>
    </location>
</feature>
<feature type="transmembrane region" description="Helical" evidence="2">
    <location>
        <begin position="514"/>
        <end position="541"/>
    </location>
</feature>
<feature type="transmembrane region" description="Helical" evidence="2">
    <location>
        <begin position="121"/>
        <end position="148"/>
    </location>
</feature>
<feature type="transmembrane region" description="Helical" evidence="2">
    <location>
        <begin position="199"/>
        <end position="218"/>
    </location>
</feature>
<feature type="region of interest" description="Disordered" evidence="1">
    <location>
        <begin position="555"/>
        <end position="594"/>
    </location>
</feature>
<evidence type="ECO:0000256" key="2">
    <source>
        <dbReference type="SAM" id="Phobius"/>
    </source>
</evidence>
<name>S2VZY5_9ACTN</name>
<feature type="transmembrane region" description="Helical" evidence="2">
    <location>
        <begin position="268"/>
        <end position="286"/>
    </location>
</feature>
<comment type="caution">
    <text evidence="3">The sequence shown here is derived from an EMBL/GenBank/DDBJ whole genome shotgun (WGS) entry which is preliminary data.</text>
</comment>
<proteinExistence type="predicted"/>
<accession>S2VZY5</accession>
<feature type="transmembrane region" description="Helical" evidence="2">
    <location>
        <begin position="359"/>
        <end position="375"/>
    </location>
</feature>